<dbReference type="InterPro" id="IPR033753">
    <property type="entry name" value="GCV_H/Fam206"/>
</dbReference>
<dbReference type="AlphaFoldDB" id="M4C130"/>
<dbReference type="PROSITE" id="PS00189">
    <property type="entry name" value="LIPOYL"/>
    <property type="match status" value="1"/>
</dbReference>
<dbReference type="VEuPathDB" id="FungiDB:HpaG812758"/>
<dbReference type="Gene3D" id="2.40.50.100">
    <property type="match status" value="1"/>
</dbReference>
<dbReference type="eggNOG" id="KOG3373">
    <property type="taxonomic scope" value="Eukaryota"/>
</dbReference>
<dbReference type="PANTHER" id="PTHR11715:SF3">
    <property type="entry name" value="GLYCINE CLEAVAGE SYSTEM H PROTEIN-RELATED"/>
    <property type="match status" value="1"/>
</dbReference>
<dbReference type="CDD" id="cd06848">
    <property type="entry name" value="GCS_H"/>
    <property type="match status" value="1"/>
</dbReference>
<protein>
    <recommendedName>
        <fullName evidence="5">Glycine cleavage system H protein</fullName>
    </recommendedName>
</protein>
<dbReference type="GO" id="GO:0019464">
    <property type="term" value="P:glycine decarboxylation via glycine cleavage system"/>
    <property type="evidence" value="ECO:0007669"/>
    <property type="project" value="UniProtKB-UniRule"/>
</dbReference>
<dbReference type="GO" id="GO:0009249">
    <property type="term" value="P:protein lipoylation"/>
    <property type="evidence" value="ECO:0007669"/>
    <property type="project" value="TreeGrafter"/>
</dbReference>
<evidence type="ECO:0000259" key="6">
    <source>
        <dbReference type="PROSITE" id="PS50968"/>
    </source>
</evidence>
<dbReference type="HOGENOM" id="CLU_097408_1_2_1"/>
<dbReference type="EMBL" id="JH598089">
    <property type="status" value="NOT_ANNOTATED_CDS"/>
    <property type="molecule type" value="Genomic_DNA"/>
</dbReference>
<reference evidence="7" key="2">
    <citation type="submission" date="2015-06" db="UniProtKB">
        <authorList>
            <consortium name="EnsemblProtists"/>
        </authorList>
    </citation>
    <scope>IDENTIFICATION</scope>
    <source>
        <strain evidence="7">Emoy2</strain>
    </source>
</reference>
<reference evidence="8" key="1">
    <citation type="journal article" date="2010" name="Science">
        <title>Signatures of adaptation to obligate biotrophy in the Hyaloperonospora arabidopsidis genome.</title>
        <authorList>
            <person name="Baxter L."/>
            <person name="Tripathy S."/>
            <person name="Ishaque N."/>
            <person name="Boot N."/>
            <person name="Cabral A."/>
            <person name="Kemen E."/>
            <person name="Thines M."/>
            <person name="Ah-Fong A."/>
            <person name="Anderson R."/>
            <person name="Badejoko W."/>
            <person name="Bittner-Eddy P."/>
            <person name="Boore J.L."/>
            <person name="Chibucos M.C."/>
            <person name="Coates M."/>
            <person name="Dehal P."/>
            <person name="Delehaunty K."/>
            <person name="Dong S."/>
            <person name="Downton P."/>
            <person name="Dumas B."/>
            <person name="Fabro G."/>
            <person name="Fronick C."/>
            <person name="Fuerstenberg S.I."/>
            <person name="Fulton L."/>
            <person name="Gaulin E."/>
            <person name="Govers F."/>
            <person name="Hughes L."/>
            <person name="Humphray S."/>
            <person name="Jiang R.H."/>
            <person name="Judelson H."/>
            <person name="Kamoun S."/>
            <person name="Kyung K."/>
            <person name="Meijer H."/>
            <person name="Minx P."/>
            <person name="Morris P."/>
            <person name="Nelson J."/>
            <person name="Phuntumart V."/>
            <person name="Qutob D."/>
            <person name="Rehmany A."/>
            <person name="Rougon-Cardoso A."/>
            <person name="Ryden P."/>
            <person name="Torto-Alalibo T."/>
            <person name="Studholme D."/>
            <person name="Wang Y."/>
            <person name="Win J."/>
            <person name="Wood J."/>
            <person name="Clifton S.W."/>
            <person name="Rogers J."/>
            <person name="Van den Ackerveken G."/>
            <person name="Jones J.D."/>
            <person name="McDowell J.M."/>
            <person name="Beynon J."/>
            <person name="Tyler B.M."/>
        </authorList>
    </citation>
    <scope>NUCLEOTIDE SEQUENCE [LARGE SCALE GENOMIC DNA]</scope>
    <source>
        <strain evidence="8">Emoy2</strain>
    </source>
</reference>
<dbReference type="PANTHER" id="PTHR11715">
    <property type="entry name" value="GLYCINE CLEAVAGE SYSTEM H PROTEIN"/>
    <property type="match status" value="1"/>
</dbReference>
<dbReference type="InterPro" id="IPR000089">
    <property type="entry name" value="Biotin_lipoyl"/>
</dbReference>
<dbReference type="PROSITE" id="PS50968">
    <property type="entry name" value="BIOTINYL_LIPOYL"/>
    <property type="match status" value="1"/>
</dbReference>
<dbReference type="NCBIfam" id="NF002270">
    <property type="entry name" value="PRK01202.1"/>
    <property type="match status" value="1"/>
</dbReference>
<comment type="subcellular location">
    <subcellularLocation>
        <location evidence="5">Mitochondrion</location>
    </subcellularLocation>
</comment>
<accession>M4C130</accession>
<dbReference type="NCBIfam" id="TIGR00527">
    <property type="entry name" value="gcvH"/>
    <property type="match status" value="1"/>
</dbReference>
<sequence length="175" mass="18465">MALRIVSQTLRARALKSASSQHIAGSACFSTKYTRQHEYVTIEGKEGTVGITDFAQNSLGDVVYVDLPAVGDKFQKGDTFGAVESVKAASDLYTPASGTVTAVNDHLADEPNLVNDEAMTSGWFIKLEYENSVDSYGIVYAGAAGQYVGRGRSAGRSCVQGTLRERGALGGCVGL</sequence>
<dbReference type="FunCoup" id="M4C130">
    <property type="interactions" value="128"/>
</dbReference>
<dbReference type="InParanoid" id="M4C130"/>
<dbReference type="EnsemblProtists" id="HpaT812758">
    <property type="protein sequence ID" value="HpaP812758"/>
    <property type="gene ID" value="HpaG812758"/>
</dbReference>
<evidence type="ECO:0000256" key="1">
    <source>
        <dbReference type="ARBA" id="ARBA00009249"/>
    </source>
</evidence>
<name>M4C130_HYAAE</name>
<comment type="function">
    <text evidence="5">The H protein shuttles the methylamine group of glycine from the P protein to the T protein.</text>
</comment>
<evidence type="ECO:0000256" key="2">
    <source>
        <dbReference type="ARBA" id="ARBA00022823"/>
    </source>
</evidence>
<evidence type="ECO:0000256" key="3">
    <source>
        <dbReference type="ARBA" id="ARBA00022946"/>
    </source>
</evidence>
<evidence type="ECO:0000256" key="4">
    <source>
        <dbReference type="PIRSR" id="PIRSR617453-50"/>
    </source>
</evidence>
<dbReference type="InterPro" id="IPR011053">
    <property type="entry name" value="Single_hybrid_motif"/>
</dbReference>
<keyword evidence="5" id="KW-0496">Mitochondrion</keyword>
<evidence type="ECO:0000313" key="8">
    <source>
        <dbReference type="Proteomes" id="UP000011713"/>
    </source>
</evidence>
<proteinExistence type="inferred from homology"/>
<comment type="similarity">
    <text evidence="1 5">Belongs to the GcvH family.</text>
</comment>
<dbReference type="GO" id="GO:0005739">
    <property type="term" value="C:mitochondrion"/>
    <property type="evidence" value="ECO:0007669"/>
    <property type="project" value="UniProtKB-SubCell"/>
</dbReference>
<dbReference type="Proteomes" id="UP000011713">
    <property type="component" value="Unassembled WGS sequence"/>
</dbReference>
<dbReference type="Pfam" id="PF01597">
    <property type="entry name" value="GCV_H"/>
    <property type="match status" value="1"/>
</dbReference>
<keyword evidence="3 5" id="KW-0809">Transit peptide</keyword>
<dbReference type="InterPro" id="IPR003016">
    <property type="entry name" value="2-oxoA_DH_lipoyl-BS"/>
</dbReference>
<dbReference type="SUPFAM" id="SSF51230">
    <property type="entry name" value="Single hybrid motif"/>
    <property type="match status" value="1"/>
</dbReference>
<comment type="cofactor">
    <cofactor evidence="5">
        <name>(R)-lipoate</name>
        <dbReference type="ChEBI" id="CHEBI:83088"/>
    </cofactor>
    <text evidence="5">Binds 1 lipoyl cofactor covalently.</text>
</comment>
<dbReference type="STRING" id="559515.M4C130"/>
<dbReference type="GO" id="GO:0005960">
    <property type="term" value="C:glycine cleavage complex"/>
    <property type="evidence" value="ECO:0007669"/>
    <property type="project" value="UniProtKB-UniRule"/>
</dbReference>
<evidence type="ECO:0000256" key="5">
    <source>
        <dbReference type="RuleBase" id="RU364055"/>
    </source>
</evidence>
<feature type="domain" description="Lipoyl-binding" evidence="6">
    <location>
        <begin position="46"/>
        <end position="128"/>
    </location>
</feature>
<dbReference type="InterPro" id="IPR002930">
    <property type="entry name" value="GCV_H"/>
</dbReference>
<keyword evidence="8" id="KW-1185">Reference proteome</keyword>
<dbReference type="PROSITE" id="PS51257">
    <property type="entry name" value="PROKAR_LIPOPROTEIN"/>
    <property type="match status" value="1"/>
</dbReference>
<organism evidence="7 8">
    <name type="scientific">Hyaloperonospora arabidopsidis (strain Emoy2)</name>
    <name type="common">Downy mildew agent</name>
    <name type="synonym">Peronospora arabidopsidis</name>
    <dbReference type="NCBI Taxonomy" id="559515"/>
    <lineage>
        <taxon>Eukaryota</taxon>
        <taxon>Sar</taxon>
        <taxon>Stramenopiles</taxon>
        <taxon>Oomycota</taxon>
        <taxon>Peronosporomycetes</taxon>
        <taxon>Peronosporales</taxon>
        <taxon>Peronosporaceae</taxon>
        <taxon>Hyaloperonospora</taxon>
    </lineage>
</organism>
<dbReference type="HAMAP" id="MF_00272">
    <property type="entry name" value="GcvH"/>
    <property type="match status" value="1"/>
</dbReference>
<keyword evidence="2 4" id="KW-0450">Lipoyl</keyword>
<dbReference type="InterPro" id="IPR017453">
    <property type="entry name" value="GCV_H_sub"/>
</dbReference>
<comment type="subunit">
    <text evidence="5">The glycine cleavage system is composed of four proteins: P, T, L and H.</text>
</comment>
<evidence type="ECO:0000313" key="7">
    <source>
        <dbReference type="EnsemblProtists" id="HpaP812758"/>
    </source>
</evidence>
<feature type="modified residue" description="N6-lipoyllysine" evidence="4">
    <location>
        <position position="87"/>
    </location>
</feature>